<dbReference type="Pfam" id="PF05708">
    <property type="entry name" value="Peptidase_C92"/>
    <property type="match status" value="1"/>
</dbReference>
<reference evidence="1 2" key="1">
    <citation type="submission" date="2018-04" db="EMBL/GenBank/DDBJ databases">
        <title>Sphingobacterium cortibacter sp. nov.</title>
        <authorList>
            <person name="Li Y."/>
        </authorList>
    </citation>
    <scope>NUCLEOTIDE SEQUENCE [LARGE SCALE GENOMIC DNA]</scope>
    <source>
        <strain evidence="1 2">2c-3</strain>
    </source>
</reference>
<proteinExistence type="predicted"/>
<dbReference type="OrthoDB" id="195541at2"/>
<dbReference type="Proteomes" id="UP000245627">
    <property type="component" value="Unassembled WGS sequence"/>
</dbReference>
<evidence type="ECO:0000313" key="2">
    <source>
        <dbReference type="Proteomes" id="UP000245627"/>
    </source>
</evidence>
<evidence type="ECO:0000313" key="1">
    <source>
        <dbReference type="EMBL" id="PVH27161.1"/>
    </source>
</evidence>
<comment type="caution">
    <text evidence="1">The sequence shown here is derived from an EMBL/GenBank/DDBJ whole genome shotgun (WGS) entry which is preliminary data.</text>
</comment>
<dbReference type="AlphaFoldDB" id="A0A2T8HP08"/>
<dbReference type="InterPro" id="IPR024453">
    <property type="entry name" value="Peptidase_C92"/>
</dbReference>
<keyword evidence="2" id="KW-1185">Reference proteome</keyword>
<dbReference type="EMBL" id="QDKG01000001">
    <property type="protein sequence ID" value="PVH27161.1"/>
    <property type="molecule type" value="Genomic_DNA"/>
</dbReference>
<dbReference type="SUPFAM" id="SSF54001">
    <property type="entry name" value="Cysteine proteinases"/>
    <property type="match status" value="1"/>
</dbReference>
<dbReference type="Gene3D" id="3.90.1720.10">
    <property type="entry name" value="endopeptidase domain like (from Nostoc punctiforme)"/>
    <property type="match status" value="1"/>
</dbReference>
<organism evidence="1 2">
    <name type="scientific">Sphingobacterium corticibacter</name>
    <dbReference type="NCBI Taxonomy" id="2171749"/>
    <lineage>
        <taxon>Bacteria</taxon>
        <taxon>Pseudomonadati</taxon>
        <taxon>Bacteroidota</taxon>
        <taxon>Sphingobacteriia</taxon>
        <taxon>Sphingobacteriales</taxon>
        <taxon>Sphingobacteriaceae</taxon>
        <taxon>Sphingobacterium</taxon>
    </lineage>
</organism>
<sequence>MLLQNGDLLFVGASTLNLSGAIDRVTQTTANTAFDHVAMIEISRDSIFILHANTKTGTIREPLSEYLANNTSDNPHYAIYRLKSDYQFAIPNALSQAKKWLGLPYNFSYILNDDSLYCSDFVERIFRDDQIFTLEPMTFIDPATRQTDTFWKGYYHKMNLEVPEGLPGCNPNGLAASDKLEHVGQW</sequence>
<accession>A0A2T8HP08</accession>
<protein>
    <recommendedName>
        <fullName evidence="3">Permuted papain-like amidase enzyme, YaeF/YiiX, C92 family</fullName>
    </recommendedName>
</protein>
<name>A0A2T8HP08_9SPHI</name>
<gene>
    <name evidence="1" type="ORF">DC487_02580</name>
</gene>
<dbReference type="InterPro" id="IPR038765">
    <property type="entry name" value="Papain-like_cys_pep_sf"/>
</dbReference>
<evidence type="ECO:0008006" key="3">
    <source>
        <dbReference type="Google" id="ProtNLM"/>
    </source>
</evidence>